<dbReference type="Proteomes" id="UP001417504">
    <property type="component" value="Unassembled WGS sequence"/>
</dbReference>
<proteinExistence type="predicted"/>
<dbReference type="EMBL" id="JBBNAE010000001">
    <property type="protein sequence ID" value="KAK9155871.1"/>
    <property type="molecule type" value="Genomic_DNA"/>
</dbReference>
<name>A0AAP0KNK9_9MAGN</name>
<evidence type="ECO:0000313" key="2">
    <source>
        <dbReference type="Proteomes" id="UP001417504"/>
    </source>
</evidence>
<organism evidence="1 2">
    <name type="scientific">Stephania japonica</name>
    <dbReference type="NCBI Taxonomy" id="461633"/>
    <lineage>
        <taxon>Eukaryota</taxon>
        <taxon>Viridiplantae</taxon>
        <taxon>Streptophyta</taxon>
        <taxon>Embryophyta</taxon>
        <taxon>Tracheophyta</taxon>
        <taxon>Spermatophyta</taxon>
        <taxon>Magnoliopsida</taxon>
        <taxon>Ranunculales</taxon>
        <taxon>Menispermaceae</taxon>
        <taxon>Menispermoideae</taxon>
        <taxon>Cissampelideae</taxon>
        <taxon>Stephania</taxon>
    </lineage>
</organism>
<dbReference type="AlphaFoldDB" id="A0AAP0KNK9"/>
<reference evidence="1 2" key="1">
    <citation type="submission" date="2024-01" db="EMBL/GenBank/DDBJ databases">
        <title>Genome assemblies of Stephania.</title>
        <authorList>
            <person name="Yang L."/>
        </authorList>
    </citation>
    <scope>NUCLEOTIDE SEQUENCE [LARGE SCALE GENOMIC DNA]</scope>
    <source>
        <strain evidence="1">QJT</strain>
        <tissue evidence="1">Leaf</tissue>
    </source>
</reference>
<comment type="caution">
    <text evidence="1">The sequence shown here is derived from an EMBL/GenBank/DDBJ whole genome shotgun (WGS) entry which is preliminary data.</text>
</comment>
<gene>
    <name evidence="1" type="ORF">Sjap_003351</name>
</gene>
<keyword evidence="2" id="KW-1185">Reference proteome</keyword>
<evidence type="ECO:0000313" key="1">
    <source>
        <dbReference type="EMBL" id="KAK9155871.1"/>
    </source>
</evidence>
<accession>A0AAP0KNK9</accession>
<sequence>MAQEWLEMAQEIWPLLFSLEAEMALFCYLKLLFERHSLLQKQKRKGVILYWS</sequence>
<protein>
    <submittedName>
        <fullName evidence="1">Uncharacterized protein</fullName>
    </submittedName>
</protein>